<keyword evidence="1" id="KW-0732">Signal</keyword>
<reference evidence="2 3" key="1">
    <citation type="submission" date="2019-06" db="EMBL/GenBank/DDBJ databases">
        <title>Genomic Encyclopedia of Type Strains, Phase IV (KMG-V): Genome sequencing to study the core and pangenomes of soil and plant-associated prokaryotes.</title>
        <authorList>
            <person name="Whitman W."/>
        </authorList>
    </citation>
    <scope>NUCLEOTIDE SEQUENCE [LARGE SCALE GENOMIC DNA]</scope>
    <source>
        <strain evidence="2 3">BR 10355</strain>
    </source>
</reference>
<feature type="signal peptide" evidence="1">
    <location>
        <begin position="1"/>
        <end position="23"/>
    </location>
</feature>
<sequence length="269" mass="29858">MKLCNMIAVAALTAYATATTARAETSTECTPNALCYCVQNDLKSVIATRVDEIRARISAQRQQGKAIGYLSIPISTIQGSYLPVNVKIAAQTKERVEERFGPRSLWLLNTAAKEFSLPGTAKGEDYMLMWTRVLEGTDGFGRDFDFIYFAGPSDFAYFFSFDGRADLEKLERFYEELAKTDSKLAEIKKADFRNYYGLRASVAFSFGSHDEWNIVRTINAKRTAKREGEDAFGIAKQIAVMFNGTSVAPGLFDAFTATGNEGQCLLPKK</sequence>
<organism evidence="2 3">
    <name type="scientific">Bradyrhizobium macuxiense</name>
    <dbReference type="NCBI Taxonomy" id="1755647"/>
    <lineage>
        <taxon>Bacteria</taxon>
        <taxon>Pseudomonadati</taxon>
        <taxon>Pseudomonadota</taxon>
        <taxon>Alphaproteobacteria</taxon>
        <taxon>Hyphomicrobiales</taxon>
        <taxon>Nitrobacteraceae</taxon>
        <taxon>Bradyrhizobium</taxon>
    </lineage>
</organism>
<proteinExistence type="predicted"/>
<dbReference type="AlphaFoldDB" id="A0A560KWC6"/>
<comment type="caution">
    <text evidence="2">The sequence shown here is derived from an EMBL/GenBank/DDBJ whole genome shotgun (WGS) entry which is preliminary data.</text>
</comment>
<dbReference type="Proteomes" id="UP000321304">
    <property type="component" value="Unassembled WGS sequence"/>
</dbReference>
<feature type="chain" id="PRO_5022129801" evidence="1">
    <location>
        <begin position="24"/>
        <end position="269"/>
    </location>
</feature>
<gene>
    <name evidence="2" type="ORF">FBZ93_121102</name>
</gene>
<accession>A0A560KWC6</accession>
<evidence type="ECO:0000313" key="3">
    <source>
        <dbReference type="Proteomes" id="UP000321304"/>
    </source>
</evidence>
<name>A0A560KWC6_9BRAD</name>
<protein>
    <submittedName>
        <fullName evidence="2">Uncharacterized protein</fullName>
    </submittedName>
</protein>
<keyword evidence="3" id="KW-1185">Reference proteome</keyword>
<evidence type="ECO:0000313" key="2">
    <source>
        <dbReference type="EMBL" id="TWB87541.1"/>
    </source>
</evidence>
<evidence type="ECO:0000256" key="1">
    <source>
        <dbReference type="SAM" id="SignalP"/>
    </source>
</evidence>
<dbReference type="EMBL" id="VITY01000021">
    <property type="protein sequence ID" value="TWB87541.1"/>
    <property type="molecule type" value="Genomic_DNA"/>
</dbReference>
<dbReference type="RefSeq" id="WP_246667802.1">
    <property type="nucleotide sequence ID" value="NZ_VITY01000021.1"/>
</dbReference>